<dbReference type="STRING" id="86105.NF27_FF00020"/>
<sequence>MKKFFIFIYIALLIVILLTIRYLNDYYNPKYFKFDHFKTSVEAQDFINSRFLENTDTDKCINEIKKAGASCFKVEKVQHKNITPTPINIYICKYTTSGYSSAPFTYRSIVYSNEQDKLIGVKIYFKNTVPNVQIYQALY</sequence>
<protein>
    <submittedName>
        <fullName evidence="2">Uncharacterized protein</fullName>
    </submittedName>
</protein>
<organism evidence="2 3">
    <name type="scientific">Candidatus Jidaibacter acanthamoebae</name>
    <dbReference type="NCBI Taxonomy" id="86105"/>
    <lineage>
        <taxon>Bacteria</taxon>
        <taxon>Pseudomonadati</taxon>
        <taxon>Pseudomonadota</taxon>
        <taxon>Alphaproteobacteria</taxon>
        <taxon>Rickettsiales</taxon>
        <taxon>Candidatus Midichloriaceae</taxon>
        <taxon>Candidatus Jidaibacter</taxon>
    </lineage>
</organism>
<comment type="caution">
    <text evidence="2">The sequence shown here is derived from an EMBL/GenBank/DDBJ whole genome shotgun (WGS) entry which is preliminary data.</text>
</comment>
<dbReference type="AlphaFoldDB" id="A0A0C1MY92"/>
<name>A0A0C1MY92_9RICK</name>
<evidence type="ECO:0000313" key="2">
    <source>
        <dbReference type="EMBL" id="KIE04891.1"/>
    </source>
</evidence>
<keyword evidence="3" id="KW-1185">Reference proteome</keyword>
<evidence type="ECO:0000313" key="3">
    <source>
        <dbReference type="Proteomes" id="UP000031258"/>
    </source>
</evidence>
<accession>A0A0C1MY92</accession>
<keyword evidence="1" id="KW-0812">Transmembrane</keyword>
<reference evidence="2 3" key="1">
    <citation type="submission" date="2014-11" db="EMBL/GenBank/DDBJ databases">
        <title>A Rickettsiales Symbiont of Amoebae With Ancient Features.</title>
        <authorList>
            <person name="Schulz F."/>
            <person name="Martijn J."/>
            <person name="Wascher F."/>
            <person name="Kostanjsek R."/>
            <person name="Ettema T.J."/>
            <person name="Horn M."/>
        </authorList>
    </citation>
    <scope>NUCLEOTIDE SEQUENCE [LARGE SCALE GENOMIC DNA]</scope>
    <source>
        <strain evidence="2 3">UWC36</strain>
    </source>
</reference>
<keyword evidence="1" id="KW-1133">Transmembrane helix</keyword>
<keyword evidence="1" id="KW-0472">Membrane</keyword>
<dbReference type="RefSeq" id="WP_039457442.1">
    <property type="nucleotide sequence ID" value="NZ_JSWE01000131.1"/>
</dbReference>
<proteinExistence type="predicted"/>
<feature type="transmembrane region" description="Helical" evidence="1">
    <location>
        <begin position="6"/>
        <end position="23"/>
    </location>
</feature>
<gene>
    <name evidence="2" type="ORF">NF27_FF00020</name>
</gene>
<evidence type="ECO:0000256" key="1">
    <source>
        <dbReference type="SAM" id="Phobius"/>
    </source>
</evidence>
<dbReference type="EMBL" id="JSWE01000131">
    <property type="protein sequence ID" value="KIE04891.1"/>
    <property type="molecule type" value="Genomic_DNA"/>
</dbReference>
<dbReference type="Proteomes" id="UP000031258">
    <property type="component" value="Unassembled WGS sequence"/>
</dbReference>